<comment type="caution">
    <text evidence="1">The sequence shown here is derived from an EMBL/GenBank/DDBJ whole genome shotgun (WGS) entry which is preliminary data.</text>
</comment>
<dbReference type="CDD" id="cd02440">
    <property type="entry name" value="AdoMet_MTases"/>
    <property type="match status" value="1"/>
</dbReference>
<dbReference type="EMBL" id="JAKRCV010000056">
    <property type="protein sequence ID" value="MCG7323064.1"/>
    <property type="molecule type" value="Genomic_DNA"/>
</dbReference>
<dbReference type="InterPro" id="IPR029063">
    <property type="entry name" value="SAM-dependent_MTases_sf"/>
</dbReference>
<accession>A0ABS9Q5L7</accession>
<dbReference type="Proteomes" id="UP001521931">
    <property type="component" value="Unassembled WGS sequence"/>
</dbReference>
<keyword evidence="1" id="KW-0489">Methyltransferase</keyword>
<evidence type="ECO:0000313" key="2">
    <source>
        <dbReference type="Proteomes" id="UP001521931"/>
    </source>
</evidence>
<keyword evidence="2" id="KW-1185">Reference proteome</keyword>
<evidence type="ECO:0000313" key="1">
    <source>
        <dbReference type="EMBL" id="MCG7323064.1"/>
    </source>
</evidence>
<organism evidence="1 2">
    <name type="scientific">Arsenicicoccus bolidensis</name>
    <dbReference type="NCBI Taxonomy" id="229480"/>
    <lineage>
        <taxon>Bacteria</taxon>
        <taxon>Bacillati</taxon>
        <taxon>Actinomycetota</taxon>
        <taxon>Actinomycetes</taxon>
        <taxon>Micrococcales</taxon>
        <taxon>Intrasporangiaceae</taxon>
        <taxon>Arsenicicoccus</taxon>
    </lineage>
</organism>
<keyword evidence="1" id="KW-0808">Transferase</keyword>
<protein>
    <submittedName>
        <fullName evidence="1">Class I SAM-dependent methyltransferase</fullName>
    </submittedName>
</protein>
<gene>
    <name evidence="1" type="ORF">MHL29_14355</name>
</gene>
<dbReference type="GO" id="GO:0008168">
    <property type="term" value="F:methyltransferase activity"/>
    <property type="evidence" value="ECO:0007669"/>
    <property type="project" value="UniProtKB-KW"/>
</dbReference>
<name>A0ABS9Q5L7_9MICO</name>
<sequence>MSDDLPVLTAHLPQGSLRGLDVVHLQCHIGTDTISLARAGGRMTWVESDVLDARAAVTGDFDVVYTSIGTIGWIGDLERWAQQVAGLLRPGGILFIRDGHPMLYGLDDTAPDLRIRYRYFADGRAQTWDEDTTYVGDGRLTSTRTYEFPHPVSETIGAVLGAGLVLERYDEGRTLPWRFSDRMVEASPERYAWPEDERDLVPCTFTLVARKPAPGGR</sequence>
<proteinExistence type="predicted"/>
<dbReference type="Gene3D" id="3.40.50.150">
    <property type="entry name" value="Vaccinia Virus protein VP39"/>
    <property type="match status" value="1"/>
</dbReference>
<dbReference type="SUPFAM" id="SSF53335">
    <property type="entry name" value="S-adenosyl-L-methionine-dependent methyltransferases"/>
    <property type="match status" value="1"/>
</dbReference>
<dbReference type="GO" id="GO:0032259">
    <property type="term" value="P:methylation"/>
    <property type="evidence" value="ECO:0007669"/>
    <property type="project" value="UniProtKB-KW"/>
</dbReference>
<reference evidence="1 2" key="1">
    <citation type="submission" date="2022-02" db="EMBL/GenBank/DDBJ databases">
        <title>Uncovering new skin microbiome diversity through culturing and metagenomics.</title>
        <authorList>
            <person name="Conlan S."/>
            <person name="Deming C."/>
            <person name="Nisc Comparative Sequencing Program N."/>
            <person name="Segre J.A."/>
        </authorList>
    </citation>
    <scope>NUCLEOTIDE SEQUENCE [LARGE SCALE GENOMIC DNA]</scope>
    <source>
        <strain evidence="1 2">ACRQZ</strain>
    </source>
</reference>